<comment type="subcellular location">
    <subcellularLocation>
        <location evidence="1">Membrane</location>
        <topology evidence="1">Multi-pass membrane protein</topology>
    </subcellularLocation>
</comment>
<feature type="domain" description="Rhodopsin" evidence="7">
    <location>
        <begin position="3"/>
        <end position="204"/>
    </location>
</feature>
<keyword evidence="3 6" id="KW-1133">Transmembrane helix</keyword>
<dbReference type="EMBL" id="JAWCUI010000037">
    <property type="protein sequence ID" value="KAL1893490.1"/>
    <property type="molecule type" value="Genomic_DNA"/>
</dbReference>
<dbReference type="PANTHER" id="PTHR33048:SF42">
    <property type="entry name" value="INTEGRAL MEMBRANE PROTEIN"/>
    <property type="match status" value="1"/>
</dbReference>
<evidence type="ECO:0000259" key="7">
    <source>
        <dbReference type="Pfam" id="PF20684"/>
    </source>
</evidence>
<dbReference type="InterPro" id="IPR049326">
    <property type="entry name" value="Rhodopsin_dom_fungi"/>
</dbReference>
<evidence type="ECO:0000313" key="8">
    <source>
        <dbReference type="EMBL" id="KAL1893490.1"/>
    </source>
</evidence>
<name>A0ABR3Z086_9PEZI</name>
<evidence type="ECO:0000256" key="4">
    <source>
        <dbReference type="ARBA" id="ARBA00023136"/>
    </source>
</evidence>
<dbReference type="InterPro" id="IPR052337">
    <property type="entry name" value="SAT4-like"/>
</dbReference>
<feature type="transmembrane region" description="Helical" evidence="6">
    <location>
        <begin position="110"/>
        <end position="130"/>
    </location>
</feature>
<protein>
    <recommendedName>
        <fullName evidence="7">Rhodopsin domain-containing protein</fullName>
    </recommendedName>
</protein>
<feature type="transmembrane region" description="Helical" evidence="6">
    <location>
        <begin position="60"/>
        <end position="82"/>
    </location>
</feature>
<dbReference type="Pfam" id="PF20684">
    <property type="entry name" value="Fung_rhodopsin"/>
    <property type="match status" value="1"/>
</dbReference>
<comment type="caution">
    <text evidence="8">The sequence shown here is derived from an EMBL/GenBank/DDBJ whole genome shotgun (WGS) entry which is preliminary data.</text>
</comment>
<dbReference type="Proteomes" id="UP001583186">
    <property type="component" value="Unassembled WGS sequence"/>
</dbReference>
<accession>A0ABR3Z086</accession>
<keyword evidence="4 6" id="KW-0472">Membrane</keyword>
<evidence type="ECO:0000256" key="6">
    <source>
        <dbReference type="SAM" id="Phobius"/>
    </source>
</evidence>
<organism evidence="8 9">
    <name type="scientific">Sporothrix stenoceras</name>
    <dbReference type="NCBI Taxonomy" id="5173"/>
    <lineage>
        <taxon>Eukaryota</taxon>
        <taxon>Fungi</taxon>
        <taxon>Dikarya</taxon>
        <taxon>Ascomycota</taxon>
        <taxon>Pezizomycotina</taxon>
        <taxon>Sordariomycetes</taxon>
        <taxon>Sordariomycetidae</taxon>
        <taxon>Ophiostomatales</taxon>
        <taxon>Ophiostomataceae</taxon>
        <taxon>Sporothrix</taxon>
    </lineage>
</organism>
<evidence type="ECO:0000256" key="3">
    <source>
        <dbReference type="ARBA" id="ARBA00022989"/>
    </source>
</evidence>
<dbReference type="PANTHER" id="PTHR33048">
    <property type="entry name" value="PTH11-LIKE INTEGRAL MEMBRANE PROTEIN (AFU_ORTHOLOGUE AFUA_5G11245)"/>
    <property type="match status" value="1"/>
</dbReference>
<reference evidence="8 9" key="1">
    <citation type="journal article" date="2024" name="IMA Fungus">
        <title>IMA Genome - F19 : A genome assembly and annotation guide to empower mycologists, including annotated draft genome sequences of Ceratocystis pirilliformis, Diaporthe australafricana, Fusarium ophioides, Paecilomyces lecythidis, and Sporothrix stenoceras.</title>
        <authorList>
            <person name="Aylward J."/>
            <person name="Wilson A.M."/>
            <person name="Visagie C.M."/>
            <person name="Spraker J."/>
            <person name="Barnes I."/>
            <person name="Buitendag C."/>
            <person name="Ceriani C."/>
            <person name="Del Mar Angel L."/>
            <person name="du Plessis D."/>
            <person name="Fuchs T."/>
            <person name="Gasser K."/>
            <person name="Kramer D."/>
            <person name="Li W."/>
            <person name="Munsamy K."/>
            <person name="Piso A."/>
            <person name="Price J.L."/>
            <person name="Sonnekus B."/>
            <person name="Thomas C."/>
            <person name="van der Nest A."/>
            <person name="van Dijk A."/>
            <person name="van Heerden A."/>
            <person name="van Vuuren N."/>
            <person name="Yilmaz N."/>
            <person name="Duong T.A."/>
            <person name="van der Merwe N.A."/>
            <person name="Wingfield M.J."/>
            <person name="Wingfield B.D."/>
        </authorList>
    </citation>
    <scope>NUCLEOTIDE SEQUENCE [LARGE SCALE GENOMIC DNA]</scope>
    <source>
        <strain evidence="8 9">CMW 5346</strain>
    </source>
</reference>
<evidence type="ECO:0000256" key="5">
    <source>
        <dbReference type="ARBA" id="ARBA00038359"/>
    </source>
</evidence>
<gene>
    <name evidence="8" type="ORF">Sste5346_006318</name>
</gene>
<feature type="transmembrane region" description="Helical" evidence="6">
    <location>
        <begin position="142"/>
        <end position="160"/>
    </location>
</feature>
<evidence type="ECO:0000256" key="2">
    <source>
        <dbReference type="ARBA" id="ARBA00022692"/>
    </source>
</evidence>
<evidence type="ECO:0000313" key="9">
    <source>
        <dbReference type="Proteomes" id="UP001583186"/>
    </source>
</evidence>
<sequence>MSVMVHVGYGKHSWDVTLPDVLAVQPLALTRATFVVTAAVWSKTSFAITVYRLSSPKVKWALIFIVVSMNLAMGLGCVFSWVTCRPIRKAWDPAVEGTCWSIQTLNKYSLFSSSYSGVMDVVLAIIPWTLLWNVQMRLKEKIGVLVAMSMGILAGIVAFIKCAKINNLSSGDLYNTAQLLVWDSAEVSVTIVAASIPALRILIREVNNSARQYYASSGARNTRQSASNPGTSRRATFVKLDGSTDAQSDKSILHSPDAIWYQTEITVQHTSTSNENCIELPQRKL</sequence>
<keyword evidence="2 6" id="KW-0812">Transmembrane</keyword>
<keyword evidence="9" id="KW-1185">Reference proteome</keyword>
<evidence type="ECO:0000256" key="1">
    <source>
        <dbReference type="ARBA" id="ARBA00004141"/>
    </source>
</evidence>
<proteinExistence type="inferred from homology"/>
<comment type="similarity">
    <text evidence="5">Belongs to the SAT4 family.</text>
</comment>